<evidence type="ECO:0000313" key="2">
    <source>
        <dbReference type="EMBL" id="KZC05357.1"/>
    </source>
</evidence>
<dbReference type="AlphaFoldDB" id="A0A154P0I2"/>
<proteinExistence type="predicted"/>
<protein>
    <recommendedName>
        <fullName evidence="4">Endonuclease/exonuclease/phosphatase domain-containing protein</fullName>
    </recommendedName>
</protein>
<evidence type="ECO:0008006" key="4">
    <source>
        <dbReference type="Google" id="ProtNLM"/>
    </source>
</evidence>
<dbReference type="EMBL" id="KQ434789">
    <property type="protein sequence ID" value="KZC05357.1"/>
    <property type="molecule type" value="Genomic_DNA"/>
</dbReference>
<keyword evidence="3" id="KW-1185">Reference proteome</keyword>
<evidence type="ECO:0000313" key="3">
    <source>
        <dbReference type="Proteomes" id="UP000076502"/>
    </source>
</evidence>
<keyword evidence="1" id="KW-0175">Coiled coil</keyword>
<organism evidence="2 3">
    <name type="scientific">Dufourea novaeangliae</name>
    <name type="common">Sweat bee</name>
    <dbReference type="NCBI Taxonomy" id="178035"/>
    <lineage>
        <taxon>Eukaryota</taxon>
        <taxon>Metazoa</taxon>
        <taxon>Ecdysozoa</taxon>
        <taxon>Arthropoda</taxon>
        <taxon>Hexapoda</taxon>
        <taxon>Insecta</taxon>
        <taxon>Pterygota</taxon>
        <taxon>Neoptera</taxon>
        <taxon>Endopterygota</taxon>
        <taxon>Hymenoptera</taxon>
        <taxon>Apocrita</taxon>
        <taxon>Aculeata</taxon>
        <taxon>Apoidea</taxon>
        <taxon>Anthophila</taxon>
        <taxon>Halictidae</taxon>
        <taxon>Rophitinae</taxon>
        <taxon>Dufourea</taxon>
    </lineage>
</organism>
<accession>A0A154P0I2</accession>
<name>A0A154P0I2_DUFNO</name>
<sequence>MGDEEVRSMITWMEVGDQIDSDHHPVVVTIRTGDEEKIGDTTRVGRRRKGWAVKGREIFRKETENMRIGMGGVEEEMKRGLEIMREAMEKQGKEEGGKWRSRWWDQECEEKKKEARKEMRKCRKGKTDRLSYEEKKREYKKLCEEKKREENEKWEREVEKARTEGGIWQIINREKRRRAITNEDITPKEWKSYFVRTLGGVERKAGRGDKEGRDEDDEAGIGREEIRKIIRALKEKKAVGVDEIPNEAWKHGGEKVEE</sequence>
<evidence type="ECO:0000256" key="1">
    <source>
        <dbReference type="SAM" id="Coils"/>
    </source>
</evidence>
<feature type="coiled-coil region" evidence="1">
    <location>
        <begin position="129"/>
        <end position="164"/>
    </location>
</feature>
<reference evidence="2 3" key="1">
    <citation type="submission" date="2015-07" db="EMBL/GenBank/DDBJ databases">
        <title>The genome of Dufourea novaeangliae.</title>
        <authorList>
            <person name="Pan H."/>
            <person name="Kapheim K."/>
        </authorList>
    </citation>
    <scope>NUCLEOTIDE SEQUENCE [LARGE SCALE GENOMIC DNA]</scope>
    <source>
        <strain evidence="2">0120121106</strain>
        <tissue evidence="2">Whole body</tissue>
    </source>
</reference>
<dbReference type="Proteomes" id="UP000076502">
    <property type="component" value="Unassembled WGS sequence"/>
</dbReference>
<gene>
    <name evidence="2" type="ORF">WN55_05906</name>
</gene>